<keyword evidence="3" id="KW-1185">Reference proteome</keyword>
<dbReference type="EnsemblMetazoa" id="GPPI032808-RA">
    <property type="protein sequence ID" value="GPPI032808-PA"/>
    <property type="gene ID" value="GPPI032808"/>
</dbReference>
<evidence type="ECO:0000256" key="1">
    <source>
        <dbReference type="SAM" id="Phobius"/>
    </source>
</evidence>
<keyword evidence="1" id="KW-0812">Transmembrane</keyword>
<keyword evidence="1" id="KW-1133">Transmembrane helix</keyword>
<name>A0A1B0BK83_9MUSC</name>
<dbReference type="EMBL" id="JXJN01015838">
    <property type="status" value="NOT_ANNOTATED_CDS"/>
    <property type="molecule type" value="Genomic_DNA"/>
</dbReference>
<reference evidence="2" key="2">
    <citation type="submission" date="2020-05" db="UniProtKB">
        <authorList>
            <consortium name="EnsemblMetazoa"/>
        </authorList>
    </citation>
    <scope>IDENTIFICATION</scope>
    <source>
        <strain evidence="2">IAEA</strain>
    </source>
</reference>
<evidence type="ECO:0000313" key="3">
    <source>
        <dbReference type="Proteomes" id="UP000092460"/>
    </source>
</evidence>
<protein>
    <submittedName>
        <fullName evidence="2">Uncharacterized protein</fullName>
    </submittedName>
</protein>
<dbReference type="Proteomes" id="UP000092460">
    <property type="component" value="Unassembled WGS sequence"/>
</dbReference>
<keyword evidence="1" id="KW-0472">Membrane</keyword>
<proteinExistence type="predicted"/>
<feature type="transmembrane region" description="Helical" evidence="1">
    <location>
        <begin position="75"/>
        <end position="95"/>
    </location>
</feature>
<evidence type="ECO:0000313" key="2">
    <source>
        <dbReference type="EnsemblMetazoa" id="GPPI032808-PA"/>
    </source>
</evidence>
<dbReference type="AlphaFoldDB" id="A0A1B0BK83"/>
<organism evidence="2 3">
    <name type="scientific">Glossina palpalis gambiensis</name>
    <dbReference type="NCBI Taxonomy" id="67801"/>
    <lineage>
        <taxon>Eukaryota</taxon>
        <taxon>Metazoa</taxon>
        <taxon>Ecdysozoa</taxon>
        <taxon>Arthropoda</taxon>
        <taxon>Hexapoda</taxon>
        <taxon>Insecta</taxon>
        <taxon>Pterygota</taxon>
        <taxon>Neoptera</taxon>
        <taxon>Endopterygota</taxon>
        <taxon>Diptera</taxon>
        <taxon>Brachycera</taxon>
        <taxon>Muscomorpha</taxon>
        <taxon>Hippoboscoidea</taxon>
        <taxon>Glossinidae</taxon>
        <taxon>Glossina</taxon>
    </lineage>
</organism>
<sequence>MIIMAGWMYTKYGTHSTEKERKTDITGSKEVNAGIRNRVKQKASSEVNYALNRISTAFHGTVICKKLALLGALKLVLTIFLLHSLSIGPISLQLLQMFEIVWKDVQILYLNAFWII</sequence>
<dbReference type="EMBL" id="JXJN01015837">
    <property type="status" value="NOT_ANNOTATED_CDS"/>
    <property type="molecule type" value="Genomic_DNA"/>
</dbReference>
<reference evidence="3" key="1">
    <citation type="submission" date="2015-01" db="EMBL/GenBank/DDBJ databases">
        <authorList>
            <person name="Aksoy S."/>
            <person name="Warren W."/>
            <person name="Wilson R.K."/>
        </authorList>
    </citation>
    <scope>NUCLEOTIDE SEQUENCE [LARGE SCALE GENOMIC DNA]</scope>
    <source>
        <strain evidence="3">IAEA</strain>
    </source>
</reference>
<dbReference type="VEuPathDB" id="VectorBase:GPPI032808"/>
<accession>A0A1B0BK83</accession>